<evidence type="ECO:0000313" key="2">
    <source>
        <dbReference type="Proteomes" id="UP000558475"/>
    </source>
</evidence>
<name>A0A7X6FSW2_9HYPH</name>
<sequence length="81" mass="9325">MKFIGVQLTRTGFLILAKYKDQFRRFPVEMPGEDRRAQIKEFLANPVKATFDKYVEIYHKFNGHLIGLQAQPSYVSASMAA</sequence>
<comment type="caution">
    <text evidence="1">The sequence shown here is derived from an EMBL/GenBank/DDBJ whole genome shotgun (WGS) entry which is preliminary data.</text>
</comment>
<accession>A0A7X6FSW2</accession>
<organism evidence="1 2">
    <name type="scientific">Brucella tritici</name>
    <dbReference type="NCBI Taxonomy" id="94626"/>
    <lineage>
        <taxon>Bacteria</taxon>
        <taxon>Pseudomonadati</taxon>
        <taxon>Pseudomonadota</taxon>
        <taxon>Alphaproteobacteria</taxon>
        <taxon>Hyphomicrobiales</taxon>
        <taxon>Brucellaceae</taxon>
        <taxon>Brucella/Ochrobactrum group</taxon>
        <taxon>Brucella</taxon>
    </lineage>
</organism>
<proteinExistence type="predicted"/>
<dbReference type="AlphaFoldDB" id="A0A7X6FSW2"/>
<evidence type="ECO:0000313" key="1">
    <source>
        <dbReference type="EMBL" id="NKW11336.1"/>
    </source>
</evidence>
<dbReference type="Proteomes" id="UP000558475">
    <property type="component" value="Unassembled WGS sequence"/>
</dbReference>
<protein>
    <submittedName>
        <fullName evidence="1">Uncharacterized protein</fullName>
    </submittedName>
</protein>
<reference evidence="1 2" key="1">
    <citation type="submission" date="2020-04" db="EMBL/GenBank/DDBJ databases">
        <title>Whole genome sequencing of clinical and environmental type strains of Ochrobactrum.</title>
        <authorList>
            <person name="Dharne M."/>
        </authorList>
    </citation>
    <scope>NUCLEOTIDE SEQUENCE [LARGE SCALE GENOMIC DNA]</scope>
    <source>
        <strain evidence="1 2">DSM 13340</strain>
    </source>
</reference>
<dbReference type="EMBL" id="JAAXZB010000005">
    <property type="protein sequence ID" value="NKW11336.1"/>
    <property type="molecule type" value="Genomic_DNA"/>
</dbReference>
<gene>
    <name evidence="1" type="ORF">HGG76_27445</name>
</gene>